<dbReference type="Proteomes" id="UP000281549">
    <property type="component" value="Unassembled WGS sequence"/>
</dbReference>
<feature type="non-terminal residue" evidence="1">
    <location>
        <position position="1"/>
    </location>
</feature>
<organism evidence="1 2">
    <name type="scientific">Rozella allomycis (strain CSF55)</name>
    <dbReference type="NCBI Taxonomy" id="988480"/>
    <lineage>
        <taxon>Eukaryota</taxon>
        <taxon>Fungi</taxon>
        <taxon>Fungi incertae sedis</taxon>
        <taxon>Cryptomycota</taxon>
        <taxon>Cryptomycota incertae sedis</taxon>
        <taxon>Rozella</taxon>
    </lineage>
</organism>
<gene>
    <name evidence="1" type="ORF">ROZALSC1DRAFT_25407</name>
</gene>
<sequence>CEMYSIQKNPIPSPYNGIKNYLVSDPVQAKIDIETQLEKLLNNYKDKTRLDYFTNERNTLQLMYTNFHKMVEQVISMLKSINSNEKKNIYSRLEMEAPNMLDKHDFSRLQNLLNAIKNPLDTVLDSVNHLHSFVAIMNIADALGFSFPDSNLQMKYDAWVVHFKDKNNIRDLASVYKENTYNVKIA</sequence>
<dbReference type="AlphaFoldDB" id="A0A4P9YAN0"/>
<name>A0A4P9YAN0_ROZAC</name>
<evidence type="ECO:0000313" key="1">
    <source>
        <dbReference type="EMBL" id="RKP16323.1"/>
    </source>
</evidence>
<dbReference type="EMBL" id="ML006676">
    <property type="protein sequence ID" value="RKP16323.1"/>
    <property type="molecule type" value="Genomic_DNA"/>
</dbReference>
<reference evidence="2" key="1">
    <citation type="journal article" date="2018" name="Nat. Microbiol.">
        <title>Leveraging single-cell genomics to expand the fungal tree of life.</title>
        <authorList>
            <person name="Ahrendt S.R."/>
            <person name="Quandt C.A."/>
            <person name="Ciobanu D."/>
            <person name="Clum A."/>
            <person name="Salamov A."/>
            <person name="Andreopoulos B."/>
            <person name="Cheng J.F."/>
            <person name="Woyke T."/>
            <person name="Pelin A."/>
            <person name="Henrissat B."/>
            <person name="Reynolds N.K."/>
            <person name="Benny G.L."/>
            <person name="Smith M.E."/>
            <person name="James T.Y."/>
            <person name="Grigoriev I.V."/>
        </authorList>
    </citation>
    <scope>NUCLEOTIDE SEQUENCE [LARGE SCALE GENOMIC DNA]</scope>
    <source>
        <strain evidence="2">CSF55</strain>
    </source>
</reference>
<evidence type="ECO:0000313" key="2">
    <source>
        <dbReference type="Proteomes" id="UP000281549"/>
    </source>
</evidence>
<proteinExistence type="predicted"/>
<protein>
    <submittedName>
        <fullName evidence="1">Uncharacterized protein</fullName>
    </submittedName>
</protein>
<accession>A0A4P9YAN0</accession>